<dbReference type="Proteomes" id="UP000199417">
    <property type="component" value="Unassembled WGS sequence"/>
</dbReference>
<evidence type="ECO:0000313" key="2">
    <source>
        <dbReference type="Proteomes" id="UP000199417"/>
    </source>
</evidence>
<proteinExistence type="predicted"/>
<sequence>MTALIAVVINHGLRMRASSWAELLNDASCQLPGVGDTGEASAQTLRF</sequence>
<accession>A0A1G6QGC2</accession>
<name>A0A1G6QGC2_9NOCA</name>
<reference evidence="1 2" key="1">
    <citation type="submission" date="2016-10" db="EMBL/GenBank/DDBJ databases">
        <authorList>
            <person name="de Groot N.N."/>
        </authorList>
    </citation>
    <scope>NUCLEOTIDE SEQUENCE [LARGE SCALE GENOMIC DNA]</scope>
    <source>
        <strain evidence="1 2">JCM 11308</strain>
    </source>
</reference>
<dbReference type="AlphaFoldDB" id="A0A1G6QGC2"/>
<evidence type="ECO:0000313" key="1">
    <source>
        <dbReference type="EMBL" id="SDC90964.1"/>
    </source>
</evidence>
<gene>
    <name evidence="1" type="ORF">SAMN05444580_10244</name>
</gene>
<dbReference type="EMBL" id="FNAB01000002">
    <property type="protein sequence ID" value="SDC90964.1"/>
    <property type="molecule type" value="Genomic_DNA"/>
</dbReference>
<organism evidence="1 2">
    <name type="scientific">Rhodococcus tukisamuensis</name>
    <dbReference type="NCBI Taxonomy" id="168276"/>
    <lineage>
        <taxon>Bacteria</taxon>
        <taxon>Bacillati</taxon>
        <taxon>Actinomycetota</taxon>
        <taxon>Actinomycetes</taxon>
        <taxon>Mycobacteriales</taxon>
        <taxon>Nocardiaceae</taxon>
        <taxon>Rhodococcus</taxon>
    </lineage>
</organism>
<protein>
    <submittedName>
        <fullName evidence="1">Uncharacterized protein</fullName>
    </submittedName>
</protein>
<dbReference type="STRING" id="168276.SAMN05444580_10244"/>
<keyword evidence="2" id="KW-1185">Reference proteome</keyword>